<dbReference type="SMART" id="SM00388">
    <property type="entry name" value="HisKA"/>
    <property type="match status" value="1"/>
</dbReference>
<evidence type="ECO:0000256" key="4">
    <source>
        <dbReference type="ARBA" id="ARBA00023015"/>
    </source>
</evidence>
<dbReference type="Pfam" id="PF02518">
    <property type="entry name" value="HATPase_c"/>
    <property type="match status" value="1"/>
</dbReference>
<keyword evidence="4" id="KW-0805">Transcription regulation</keyword>
<reference evidence="14" key="1">
    <citation type="submission" date="2016-10" db="EMBL/GenBank/DDBJ databases">
        <authorList>
            <person name="Varghese N."/>
            <person name="Submissions S."/>
        </authorList>
    </citation>
    <scope>NUCLEOTIDE SEQUENCE [LARGE SCALE GENOMIC DNA]</scope>
    <source>
        <strain evidence="14">DSM 25811 / CCM 8410 / LMG 26954 / E90</strain>
    </source>
</reference>
<dbReference type="SMART" id="SM00448">
    <property type="entry name" value="REC"/>
    <property type="match status" value="1"/>
</dbReference>
<dbReference type="CDD" id="cd00146">
    <property type="entry name" value="PKD"/>
    <property type="match status" value="1"/>
</dbReference>
<dbReference type="PRINTS" id="PR00032">
    <property type="entry name" value="HTHARAC"/>
</dbReference>
<feature type="transmembrane region" description="Helical" evidence="9">
    <location>
        <begin position="20"/>
        <end position="41"/>
    </location>
</feature>
<dbReference type="PROSITE" id="PS00041">
    <property type="entry name" value="HTH_ARAC_FAMILY_1"/>
    <property type="match status" value="1"/>
</dbReference>
<keyword evidence="9" id="KW-0812">Transmembrane</keyword>
<gene>
    <name evidence="13" type="ORF">SAMN04487894_108180</name>
</gene>
<dbReference type="SMART" id="SM00387">
    <property type="entry name" value="HATPase_c"/>
    <property type="match status" value="1"/>
</dbReference>
<dbReference type="InterPro" id="IPR013783">
    <property type="entry name" value="Ig-like_fold"/>
</dbReference>
<dbReference type="GO" id="GO:0000155">
    <property type="term" value="F:phosphorelay sensor kinase activity"/>
    <property type="evidence" value="ECO:0007669"/>
    <property type="project" value="InterPro"/>
</dbReference>
<evidence type="ECO:0000259" key="12">
    <source>
        <dbReference type="PROSITE" id="PS50110"/>
    </source>
</evidence>
<feature type="domain" description="Response regulatory" evidence="12">
    <location>
        <begin position="1103"/>
        <end position="1218"/>
    </location>
</feature>
<dbReference type="Pfam" id="PF00512">
    <property type="entry name" value="HisKA"/>
    <property type="match status" value="1"/>
</dbReference>
<keyword evidence="9" id="KW-1133">Transmembrane helix</keyword>
<dbReference type="Proteomes" id="UP000198757">
    <property type="component" value="Unassembled WGS sequence"/>
</dbReference>
<dbReference type="FunFam" id="3.40.50.2300:FF:000138">
    <property type="entry name" value="Two-component system sensor histidine kinase/response regulator"/>
    <property type="match status" value="1"/>
</dbReference>
<evidence type="ECO:0000313" key="13">
    <source>
        <dbReference type="EMBL" id="SDD37481.1"/>
    </source>
</evidence>
<dbReference type="PANTHER" id="PTHR43547">
    <property type="entry name" value="TWO-COMPONENT HISTIDINE KINASE"/>
    <property type="match status" value="1"/>
</dbReference>
<keyword evidence="13" id="KW-0808">Transferase</keyword>
<dbReference type="InterPro" id="IPR036097">
    <property type="entry name" value="HisK_dim/P_sf"/>
</dbReference>
<dbReference type="SUPFAM" id="SSF47384">
    <property type="entry name" value="Homodimeric domain of signal transducing histidine kinase"/>
    <property type="match status" value="1"/>
</dbReference>
<evidence type="ECO:0000256" key="9">
    <source>
        <dbReference type="SAM" id="Phobius"/>
    </source>
</evidence>
<dbReference type="Gene3D" id="1.10.287.130">
    <property type="match status" value="1"/>
</dbReference>
<feature type="region of interest" description="Disordered" evidence="8">
    <location>
        <begin position="1071"/>
        <end position="1099"/>
    </location>
</feature>
<dbReference type="Pfam" id="PF07494">
    <property type="entry name" value="Reg_prop"/>
    <property type="match status" value="5"/>
</dbReference>
<name>A0A1G6U872_NIADE</name>
<accession>A0A1G6U872</accession>
<dbReference type="SMART" id="SM00342">
    <property type="entry name" value="HTH_ARAC"/>
    <property type="match status" value="1"/>
</dbReference>
<evidence type="ECO:0000256" key="6">
    <source>
        <dbReference type="ARBA" id="ARBA00023163"/>
    </source>
</evidence>
<dbReference type="InterPro" id="IPR005467">
    <property type="entry name" value="His_kinase_dom"/>
</dbReference>
<dbReference type="PANTHER" id="PTHR43547:SF2">
    <property type="entry name" value="HYBRID SIGNAL TRANSDUCTION HISTIDINE KINASE C"/>
    <property type="match status" value="1"/>
</dbReference>
<evidence type="ECO:0000256" key="8">
    <source>
        <dbReference type="SAM" id="MobiDB-lite"/>
    </source>
</evidence>
<dbReference type="Gene3D" id="1.10.10.60">
    <property type="entry name" value="Homeodomain-like"/>
    <property type="match status" value="1"/>
</dbReference>
<evidence type="ECO:0000313" key="14">
    <source>
        <dbReference type="Proteomes" id="UP000198757"/>
    </source>
</evidence>
<dbReference type="Gene3D" id="2.130.10.10">
    <property type="entry name" value="YVTN repeat-like/Quinoprotein amine dehydrogenase"/>
    <property type="match status" value="2"/>
</dbReference>
<feature type="transmembrane region" description="Helical" evidence="9">
    <location>
        <begin position="793"/>
        <end position="815"/>
    </location>
</feature>
<dbReference type="InterPro" id="IPR011006">
    <property type="entry name" value="CheY-like_superfamily"/>
</dbReference>
<dbReference type="Gene3D" id="2.60.40.10">
    <property type="entry name" value="Immunoglobulins"/>
    <property type="match status" value="1"/>
</dbReference>
<dbReference type="FunFam" id="2.60.40.10:FF:000791">
    <property type="entry name" value="Two-component system sensor histidine kinase/response regulator"/>
    <property type="match status" value="1"/>
</dbReference>
<dbReference type="Gene3D" id="3.40.50.2300">
    <property type="match status" value="1"/>
</dbReference>
<keyword evidence="3 7" id="KW-0597">Phosphoprotein</keyword>
<dbReference type="STRING" id="1285928.SAMN04487894_108180"/>
<keyword evidence="14" id="KW-1185">Reference proteome</keyword>
<keyword evidence="5" id="KW-0238">DNA-binding</keyword>
<dbReference type="Pfam" id="PF12833">
    <property type="entry name" value="HTH_18"/>
    <property type="match status" value="1"/>
</dbReference>
<dbReference type="SUPFAM" id="SSF63829">
    <property type="entry name" value="Calcium-dependent phosphotriesterase"/>
    <property type="match status" value="3"/>
</dbReference>
<dbReference type="InterPro" id="IPR011110">
    <property type="entry name" value="Reg_prop"/>
</dbReference>
<evidence type="ECO:0000256" key="2">
    <source>
        <dbReference type="ARBA" id="ARBA00012438"/>
    </source>
</evidence>
<dbReference type="PROSITE" id="PS01124">
    <property type="entry name" value="HTH_ARAC_FAMILY_2"/>
    <property type="match status" value="1"/>
</dbReference>
<organism evidence="13 14">
    <name type="scientific">Niabella drilacis (strain DSM 25811 / CCM 8410 / CCUG 62505 / LMG 26954 / E90)</name>
    <dbReference type="NCBI Taxonomy" id="1285928"/>
    <lineage>
        <taxon>Bacteria</taxon>
        <taxon>Pseudomonadati</taxon>
        <taxon>Bacteroidota</taxon>
        <taxon>Chitinophagia</taxon>
        <taxon>Chitinophagales</taxon>
        <taxon>Chitinophagaceae</taxon>
        <taxon>Niabella</taxon>
    </lineage>
</organism>
<keyword evidence="13" id="KW-0418">Kinase</keyword>
<dbReference type="SUPFAM" id="SSF55874">
    <property type="entry name" value="ATPase domain of HSP90 chaperone/DNA topoisomerase II/histidine kinase"/>
    <property type="match status" value="1"/>
</dbReference>
<dbReference type="InterPro" id="IPR003661">
    <property type="entry name" value="HisK_dim/P_dom"/>
</dbReference>
<dbReference type="CDD" id="cd00082">
    <property type="entry name" value="HisKA"/>
    <property type="match status" value="1"/>
</dbReference>
<dbReference type="InterPro" id="IPR018062">
    <property type="entry name" value="HTH_AraC-typ_CS"/>
</dbReference>
<evidence type="ECO:0000259" key="11">
    <source>
        <dbReference type="PROSITE" id="PS50109"/>
    </source>
</evidence>
<evidence type="ECO:0000256" key="5">
    <source>
        <dbReference type="ARBA" id="ARBA00023125"/>
    </source>
</evidence>
<dbReference type="GO" id="GO:0043565">
    <property type="term" value="F:sequence-specific DNA binding"/>
    <property type="evidence" value="ECO:0007669"/>
    <property type="project" value="InterPro"/>
</dbReference>
<dbReference type="InterPro" id="IPR020449">
    <property type="entry name" value="Tscrpt_reg_AraC-type_HTH"/>
</dbReference>
<dbReference type="GO" id="GO:0003700">
    <property type="term" value="F:DNA-binding transcription factor activity"/>
    <property type="evidence" value="ECO:0007669"/>
    <property type="project" value="InterPro"/>
</dbReference>
<dbReference type="Pfam" id="PF00072">
    <property type="entry name" value="Response_reg"/>
    <property type="match status" value="1"/>
</dbReference>
<dbReference type="InterPro" id="IPR015943">
    <property type="entry name" value="WD40/YVTN_repeat-like_dom_sf"/>
</dbReference>
<dbReference type="InterPro" id="IPR018060">
    <property type="entry name" value="HTH_AraC"/>
</dbReference>
<proteinExistence type="predicted"/>
<evidence type="ECO:0000256" key="3">
    <source>
        <dbReference type="ARBA" id="ARBA00022553"/>
    </source>
</evidence>
<feature type="domain" description="HTH araC/xylS-type" evidence="10">
    <location>
        <begin position="1252"/>
        <end position="1351"/>
    </location>
</feature>
<dbReference type="SUPFAM" id="SSF52172">
    <property type="entry name" value="CheY-like"/>
    <property type="match status" value="1"/>
</dbReference>
<dbReference type="EC" id="2.7.13.3" evidence="2"/>
<dbReference type="InterPro" id="IPR009057">
    <property type="entry name" value="Homeodomain-like_sf"/>
</dbReference>
<evidence type="ECO:0000259" key="10">
    <source>
        <dbReference type="PROSITE" id="PS01124"/>
    </source>
</evidence>
<dbReference type="PROSITE" id="PS50109">
    <property type="entry name" value="HIS_KIN"/>
    <property type="match status" value="1"/>
</dbReference>
<dbReference type="OrthoDB" id="1489484at2"/>
<feature type="domain" description="Histidine kinase" evidence="11">
    <location>
        <begin position="836"/>
        <end position="1057"/>
    </location>
</feature>
<dbReference type="EMBL" id="FMZO01000008">
    <property type="protein sequence ID" value="SDD37481.1"/>
    <property type="molecule type" value="Genomic_DNA"/>
</dbReference>
<dbReference type="SUPFAM" id="SSF46689">
    <property type="entry name" value="Homeodomain-like"/>
    <property type="match status" value="1"/>
</dbReference>
<dbReference type="InterPro" id="IPR001789">
    <property type="entry name" value="Sig_transdc_resp-reg_receiver"/>
</dbReference>
<dbReference type="InterPro" id="IPR003594">
    <property type="entry name" value="HATPase_dom"/>
</dbReference>
<comment type="catalytic activity">
    <reaction evidence="1">
        <text>ATP + protein L-histidine = ADP + protein N-phospho-L-histidine.</text>
        <dbReference type="EC" id="2.7.13.3"/>
    </reaction>
</comment>
<feature type="modified residue" description="4-aspartylphosphate" evidence="7">
    <location>
        <position position="1151"/>
    </location>
</feature>
<dbReference type="PROSITE" id="PS50110">
    <property type="entry name" value="RESPONSE_REGULATORY"/>
    <property type="match status" value="1"/>
</dbReference>
<evidence type="ECO:0000256" key="1">
    <source>
        <dbReference type="ARBA" id="ARBA00000085"/>
    </source>
</evidence>
<evidence type="ECO:0000256" key="7">
    <source>
        <dbReference type="PROSITE-ProRule" id="PRU00169"/>
    </source>
</evidence>
<feature type="region of interest" description="Disordered" evidence="8">
    <location>
        <begin position="1348"/>
        <end position="1370"/>
    </location>
</feature>
<protein>
    <recommendedName>
        <fullName evidence="2">histidine kinase</fullName>
        <ecNumber evidence="2">2.7.13.3</ecNumber>
    </recommendedName>
</protein>
<dbReference type="Pfam" id="PF07495">
    <property type="entry name" value="Y_Y_Y"/>
    <property type="match status" value="1"/>
</dbReference>
<dbReference type="InterPro" id="IPR011123">
    <property type="entry name" value="Y_Y_Y"/>
</dbReference>
<dbReference type="InterPro" id="IPR036890">
    <property type="entry name" value="HATPase_C_sf"/>
</dbReference>
<feature type="compositionally biased region" description="Basic and acidic residues" evidence="8">
    <location>
        <begin position="1353"/>
        <end position="1370"/>
    </location>
</feature>
<keyword evidence="9" id="KW-0472">Membrane</keyword>
<keyword evidence="6" id="KW-0804">Transcription</keyword>
<dbReference type="Gene3D" id="3.30.565.10">
    <property type="entry name" value="Histidine kinase-like ATPase, C-terminal domain"/>
    <property type="match status" value="1"/>
</dbReference>
<sequence length="1370" mass="154424">MCCSLLPFKGKFQNIIKRWFFLYFLIGTTVCYSQGISFSHLTSENGLSNNSVLCITQDAEGFMWLGTSSGLNRYDGSQIRIYTTDSSQGTGLSSNNILSLFRDTRQQLWVGTSTGLNSYNDEKDRFEKIILPVNGPVAVNCIFEDRLQRLWIGTSKGIFILTGKHRDRVFRFVTPGKQDLGGSMIKSIFQDHADNIWIGSTAGLVRMWKTGGLYHYESFHHDPANPQSLSSDNISAICEDGSHRLWVGTQNSGLNLYEPVTKTFARFTKTNNPQGLIHNNIRTLMVRNDSALWIGTQEGLSILNTRTLKMASFQNEGADPRSLSQNSIYSLYRDANGSVWIGTYFGGANRADAFTTGFKVMRNDGSRNSIPNNVVSTILEDRNTDLWIGTEGGGLVSYNRRNGQFSVFKTDRDNPGSIASNLVKVVYIDQQGYIWCGTHGGGLNVLDPATGIFRHYLYRPEDVESTGLEITSLEEDNQGRFWLATNSGIRIFKKSGLQLEPVPVDRVNEQLSQLSVNKIYKDRDGWIWMGGLSGLFAVKGNQLHTINTSLPANTFLEDAAGNIWAGARNGTLIFYDKKKQALSQYFILSGQSTNIVGILQDHRGLLWLSTDEGLVRFDPATRAVLSYTVADGLAGREFNYNSYLKDHQGAFYFGGYRGITYFFPDQIEVNTYRAPLVFTNLRLNNAEVRIGAPDGLLQRNISHTGHITFDHNQNLFTINFALLNFIKSNKNRYAYRLAGFDKDWKQVRGPSATYTNLPPGSYTFSVRGSNNDGLWTQPISMKITVRPPLWRTWWAYLIYLLFFIGILFLVTRFFFLRALLKKEDELHQVKLNFFTNVSHELRTHLALIMAPVEKLLDMNRTDHFTTQQLTQIKNNSNRLLRLVSELMDFRKAESGHMKLQVREQDLISFLQEIYNSFSELSLAKNIQISYTHTTPEAHLYFDEKQLEKVFFNLLANAFKFTPEGGRIALTVTTNAAFTEITVADTGRGISTAYLPRLFTNYYQVADHGMQNTGYGLGLALSKKIMELHHGTIRVESTPATPGTNGHTCFFVTLQQGSSHFEKDPDITLLSPSVPEATAGSGQQPVPEATGAEPHQQPAERKHRVLIVEDNPELRSLIRQQLETSYQVREAANGRLGWEIAADEIPDLVISDVMMPEMTGIELCNRLKADERTSHIPVILLTARSTQTDQIEGLESGADIYITKPFSTKILELHIRNLLEARRKLQQKNIREFTRLSADTSEGSGDPDSGFLLKVIALIDSHLDDPDFGVDKLSRKVAMSAPVLYKKIRALTNMSVNEFVKTRRFKKAAELVLQKKLTINEISYAVGYEDRKYFSKAFKKYFGVAPSDFNQHTADQHRPPAEEEEPESGKE</sequence>